<dbReference type="PROSITE" id="PS51257">
    <property type="entry name" value="PROKAR_LIPOPROTEIN"/>
    <property type="match status" value="1"/>
</dbReference>
<dbReference type="InterPro" id="IPR050904">
    <property type="entry name" value="Adhesion/Biosynth-related"/>
</dbReference>
<evidence type="ECO:0000256" key="1">
    <source>
        <dbReference type="SAM" id="SignalP"/>
    </source>
</evidence>
<dbReference type="PANTHER" id="PTHR10900:SF77">
    <property type="entry name" value="FI19380P1"/>
    <property type="match status" value="1"/>
</dbReference>
<protein>
    <submittedName>
        <fullName evidence="3">Fasciclin domain-containing protein</fullName>
    </submittedName>
</protein>
<accession>A0A561PP92</accession>
<sequence>MIFFMKQYRLSVLCILLLAFAAACSKTEEPPKPVGDKIPYNNTTTKNLAALLDSIPEASVYRAALGRTEVQQYMDSLAAGNSKAYYTLFIPTNKAWAAAGYTMNNISIVPVAELDTIIRYLAVSGGLPAGATNLFGETTCYPLMYPDRDITRSQVPSPFQLWGGVYYYYRLIVGMTKGTLRLNGLPVGHTPAIPATNGAIFMIDSLITKPFYESYQVLNADTSFSFYMAALKKSNDLYLEKGLLAPEVVEYNDTISLVLKVGGFVSGTDPFSITFAPDNNAFRKAGFNSIAAINQYIDQSALAAADPYTPMLTNMDSILAHHRIVSVYGDVNENYGYLYTTDLLNHFYNVNLSNAPITGALQVQSGNGKITLHRQDAPSGRGATIIQGADITTLTGVIHRVDNLLLPTP</sequence>
<evidence type="ECO:0000313" key="4">
    <source>
        <dbReference type="Proteomes" id="UP000320811"/>
    </source>
</evidence>
<organism evidence="3 4">
    <name type="scientific">Chitinophaga polysaccharea</name>
    <dbReference type="NCBI Taxonomy" id="1293035"/>
    <lineage>
        <taxon>Bacteria</taxon>
        <taxon>Pseudomonadati</taxon>
        <taxon>Bacteroidota</taxon>
        <taxon>Chitinophagia</taxon>
        <taxon>Chitinophagales</taxon>
        <taxon>Chitinophagaceae</taxon>
        <taxon>Chitinophaga</taxon>
    </lineage>
</organism>
<dbReference type="SUPFAM" id="SSF82153">
    <property type="entry name" value="FAS1 domain"/>
    <property type="match status" value="2"/>
</dbReference>
<reference evidence="3 4" key="1">
    <citation type="submission" date="2019-06" db="EMBL/GenBank/DDBJ databases">
        <title>Sorghum-associated microbial communities from plants grown in Nebraska, USA.</title>
        <authorList>
            <person name="Schachtman D."/>
        </authorList>
    </citation>
    <scope>NUCLEOTIDE SEQUENCE [LARGE SCALE GENOMIC DNA]</scope>
    <source>
        <strain evidence="3 4">1209</strain>
    </source>
</reference>
<dbReference type="OrthoDB" id="624512at2"/>
<dbReference type="PANTHER" id="PTHR10900">
    <property type="entry name" value="PERIOSTIN-RELATED"/>
    <property type="match status" value="1"/>
</dbReference>
<dbReference type="Proteomes" id="UP000320811">
    <property type="component" value="Unassembled WGS sequence"/>
</dbReference>
<dbReference type="InterPro" id="IPR036378">
    <property type="entry name" value="FAS1_dom_sf"/>
</dbReference>
<dbReference type="Pfam" id="PF02469">
    <property type="entry name" value="Fasciclin"/>
    <property type="match status" value="1"/>
</dbReference>
<dbReference type="Gene3D" id="2.30.180.10">
    <property type="entry name" value="FAS1 domain"/>
    <property type="match status" value="2"/>
</dbReference>
<feature type="domain" description="FAS1" evidence="2">
    <location>
        <begin position="45"/>
        <end position="207"/>
    </location>
</feature>
<gene>
    <name evidence="3" type="ORF">FHW36_105370</name>
</gene>
<dbReference type="PROSITE" id="PS50213">
    <property type="entry name" value="FAS1"/>
    <property type="match status" value="1"/>
</dbReference>
<keyword evidence="1" id="KW-0732">Signal</keyword>
<keyword evidence="4" id="KW-1185">Reference proteome</keyword>
<dbReference type="InterPro" id="IPR000782">
    <property type="entry name" value="FAS1_domain"/>
</dbReference>
<name>A0A561PP92_9BACT</name>
<dbReference type="EMBL" id="VIWO01000005">
    <property type="protein sequence ID" value="TWF39929.1"/>
    <property type="molecule type" value="Genomic_DNA"/>
</dbReference>
<dbReference type="AlphaFoldDB" id="A0A561PP92"/>
<evidence type="ECO:0000259" key="2">
    <source>
        <dbReference type="PROSITE" id="PS50213"/>
    </source>
</evidence>
<evidence type="ECO:0000313" key="3">
    <source>
        <dbReference type="EMBL" id="TWF39929.1"/>
    </source>
</evidence>
<feature type="chain" id="PRO_5021951432" evidence="1">
    <location>
        <begin position="26"/>
        <end position="409"/>
    </location>
</feature>
<dbReference type="RefSeq" id="WP_145671104.1">
    <property type="nucleotide sequence ID" value="NZ_VIWO01000005.1"/>
</dbReference>
<comment type="caution">
    <text evidence="3">The sequence shown here is derived from an EMBL/GenBank/DDBJ whole genome shotgun (WGS) entry which is preliminary data.</text>
</comment>
<proteinExistence type="predicted"/>
<feature type="signal peptide" evidence="1">
    <location>
        <begin position="1"/>
        <end position="25"/>
    </location>
</feature>